<evidence type="ECO:0000256" key="5">
    <source>
        <dbReference type="PIRSR" id="PIRSR036922-1"/>
    </source>
</evidence>
<dbReference type="PANTHER" id="PTHR11931">
    <property type="entry name" value="PHOSPHOGLYCERATE MUTASE"/>
    <property type="match status" value="1"/>
</dbReference>
<dbReference type="InterPro" id="IPR014636">
    <property type="entry name" value="RNaseH/PGlycerate_mutase"/>
</dbReference>
<keyword evidence="4" id="KW-0413">Isomerase</keyword>
<evidence type="ECO:0000256" key="3">
    <source>
        <dbReference type="ARBA" id="ARBA00023152"/>
    </source>
</evidence>
<dbReference type="Pfam" id="PF13456">
    <property type="entry name" value="RVT_3"/>
    <property type="match status" value="1"/>
</dbReference>
<dbReference type="GO" id="GO:0004619">
    <property type="term" value="F:phosphoglycerate mutase activity"/>
    <property type="evidence" value="ECO:0007669"/>
    <property type="project" value="UniProtKB-EC"/>
</dbReference>
<dbReference type="CDD" id="cd09279">
    <property type="entry name" value="RNase_HI_like"/>
    <property type="match status" value="1"/>
</dbReference>
<feature type="active site" description="Tele-phosphohistidine intermediate" evidence="5">
    <location>
        <position position="183"/>
    </location>
</feature>
<dbReference type="GO" id="GO:0003676">
    <property type="term" value="F:nucleic acid binding"/>
    <property type="evidence" value="ECO:0007669"/>
    <property type="project" value="InterPro"/>
</dbReference>
<feature type="domain" description="RNase H type-1" evidence="9">
    <location>
        <begin position="3"/>
        <end position="142"/>
    </location>
</feature>
<evidence type="ECO:0000256" key="6">
    <source>
        <dbReference type="PIRSR" id="PIRSR613078-1"/>
    </source>
</evidence>
<dbReference type="GO" id="GO:0006096">
    <property type="term" value="P:glycolytic process"/>
    <property type="evidence" value="ECO:0007669"/>
    <property type="project" value="UniProtKB-KW"/>
</dbReference>
<dbReference type="InterPro" id="IPR029033">
    <property type="entry name" value="His_PPase_superfam"/>
</dbReference>
<dbReference type="PIRSF" id="PIRSF036922">
    <property type="entry name" value="RNaseH_PGAM"/>
    <property type="match status" value="1"/>
</dbReference>
<dbReference type="CDD" id="cd07067">
    <property type="entry name" value="HP_PGM_like"/>
    <property type="match status" value="1"/>
</dbReference>
<feature type="active site" description="Proton donor/acceptor" evidence="6">
    <location>
        <position position="259"/>
    </location>
</feature>
<evidence type="ECO:0000313" key="10">
    <source>
        <dbReference type="EMBL" id="CAA9325713.1"/>
    </source>
</evidence>
<name>A0A6J4L8U1_9ACTN</name>
<organism evidence="10">
    <name type="scientific">uncultured Nocardioidaceae bacterium</name>
    <dbReference type="NCBI Taxonomy" id="253824"/>
    <lineage>
        <taxon>Bacteria</taxon>
        <taxon>Bacillati</taxon>
        <taxon>Actinomycetota</taxon>
        <taxon>Actinomycetes</taxon>
        <taxon>Propionibacteriales</taxon>
        <taxon>Nocardioidaceae</taxon>
        <taxon>environmental samples</taxon>
    </lineage>
</organism>
<dbReference type="InterPro" id="IPR013078">
    <property type="entry name" value="His_Pase_superF_clade-1"/>
</dbReference>
<feature type="binding site" evidence="7">
    <location>
        <position position="235"/>
    </location>
    <ligand>
        <name>substrate</name>
    </ligand>
</feature>
<dbReference type="Gene3D" id="3.40.50.1240">
    <property type="entry name" value="Phosphoglycerate mutase-like"/>
    <property type="match status" value="1"/>
</dbReference>
<dbReference type="NCBIfam" id="NF005567">
    <property type="entry name" value="PRK07238.1"/>
    <property type="match status" value="1"/>
</dbReference>
<evidence type="ECO:0000256" key="4">
    <source>
        <dbReference type="ARBA" id="ARBA00023235"/>
    </source>
</evidence>
<evidence type="ECO:0000256" key="1">
    <source>
        <dbReference type="ARBA" id="ARBA00006717"/>
    </source>
</evidence>
<dbReference type="EMBL" id="CADCUD010000077">
    <property type="protein sequence ID" value="CAA9325713.1"/>
    <property type="molecule type" value="Genomic_DNA"/>
</dbReference>
<feature type="region of interest" description="Disordered" evidence="8">
    <location>
        <begin position="1"/>
        <end position="20"/>
    </location>
</feature>
<evidence type="ECO:0000256" key="2">
    <source>
        <dbReference type="ARBA" id="ARBA00012028"/>
    </source>
</evidence>
<comment type="similarity">
    <text evidence="1">Belongs to the phosphoglycerate mutase family. BPG-dependent PGAM subfamily.</text>
</comment>
<dbReference type="SMART" id="SM00855">
    <property type="entry name" value="PGAM"/>
    <property type="match status" value="1"/>
</dbReference>
<dbReference type="EC" id="5.4.2.11" evidence="2"/>
<evidence type="ECO:0000259" key="9">
    <source>
        <dbReference type="PROSITE" id="PS50879"/>
    </source>
</evidence>
<keyword evidence="3" id="KW-0324">Glycolysis</keyword>
<dbReference type="PROSITE" id="PS50879">
    <property type="entry name" value="RNASE_H_1"/>
    <property type="match status" value="1"/>
</dbReference>
<dbReference type="Pfam" id="PF00300">
    <property type="entry name" value="His_Phos_1"/>
    <property type="match status" value="1"/>
</dbReference>
<dbReference type="Gene3D" id="3.30.420.10">
    <property type="entry name" value="Ribonuclease H-like superfamily/Ribonuclease H"/>
    <property type="match status" value="1"/>
</dbReference>
<dbReference type="GO" id="GO:0004523">
    <property type="term" value="F:RNA-DNA hybrid ribonuclease activity"/>
    <property type="evidence" value="ECO:0007669"/>
    <property type="project" value="InterPro"/>
</dbReference>
<dbReference type="SUPFAM" id="SSF53254">
    <property type="entry name" value="Phosphoglycerate mutase-like"/>
    <property type="match status" value="1"/>
</dbReference>
<feature type="active site" description="Proton donor/acceptor; for phosphatase activity" evidence="5">
    <location>
        <position position="259"/>
    </location>
</feature>
<dbReference type="InterPro" id="IPR036397">
    <property type="entry name" value="RNaseH_sf"/>
</dbReference>
<sequence length="376" mass="40121">MSSPRRVVVEADGGSRGNPGPAAYGALVRDAITGEVIAERGEAIGTATNNVAEYRGLLAGLELVREHAPDAAVEVRMDSKLVIEQMAGRWKIKHPDMRTIAIAASRVLPADVTWTWVPRERNTAADALVNAALDEELGVPAKPSRAAARVEQAAGEAARSRNPMVGWRPAELGAPTTMLLLRHGVTDSTLAKLFCGSGGSDPGLNDTGREQAERAGRWLAAHGSVDAVVTSPLRRAQETAAIVADRLDLPVSVEEGIAEAAFGAWDGMTFAQVQERYPEELEAWLASVDAAPPGGESYAVLSRRVLAAKARLQLAHQGRRVLAVSHVTPIKLLVRDSLDAPMHVIHRMQVAPASVTTLAWWSDGVSALQQFSYVPE</sequence>
<accession>A0A6J4L8U1</accession>
<reference evidence="10" key="1">
    <citation type="submission" date="2020-02" db="EMBL/GenBank/DDBJ databases">
        <authorList>
            <person name="Meier V. D."/>
        </authorList>
    </citation>
    <scope>NUCLEOTIDE SEQUENCE</scope>
    <source>
        <strain evidence="10">AVDCRST_MAG46</strain>
    </source>
</reference>
<dbReference type="InterPro" id="IPR012337">
    <property type="entry name" value="RNaseH-like_sf"/>
</dbReference>
<dbReference type="InterPro" id="IPR002156">
    <property type="entry name" value="RNaseH_domain"/>
</dbReference>
<dbReference type="SUPFAM" id="SSF53098">
    <property type="entry name" value="Ribonuclease H-like"/>
    <property type="match status" value="1"/>
</dbReference>
<dbReference type="AlphaFoldDB" id="A0A6J4L8U1"/>
<dbReference type="InterPro" id="IPR005952">
    <property type="entry name" value="Phosphogly_mut1"/>
</dbReference>
<evidence type="ECO:0000256" key="8">
    <source>
        <dbReference type="SAM" id="MobiDB-lite"/>
    </source>
</evidence>
<evidence type="ECO:0000256" key="7">
    <source>
        <dbReference type="PIRSR" id="PIRSR613078-2"/>
    </source>
</evidence>
<protein>
    <recommendedName>
        <fullName evidence="2">phosphoglycerate mutase (2,3-diphosphoglycerate-dependent)</fullName>
        <ecNumber evidence="2">5.4.2.11</ecNumber>
    </recommendedName>
</protein>
<proteinExistence type="inferred from homology"/>
<gene>
    <name evidence="10" type="ORF">AVDCRST_MAG46-1111</name>
</gene>